<keyword evidence="13" id="KW-1185">Reference proteome</keyword>
<organism evidence="12 13">
    <name type="scientific">Paramormyrops kingsleyae</name>
    <dbReference type="NCBI Taxonomy" id="1676925"/>
    <lineage>
        <taxon>Eukaryota</taxon>
        <taxon>Metazoa</taxon>
        <taxon>Chordata</taxon>
        <taxon>Craniata</taxon>
        <taxon>Vertebrata</taxon>
        <taxon>Euteleostomi</taxon>
        <taxon>Actinopterygii</taxon>
        <taxon>Neopterygii</taxon>
        <taxon>Teleostei</taxon>
        <taxon>Osteoglossocephala</taxon>
        <taxon>Osteoglossomorpha</taxon>
        <taxon>Osteoglossiformes</taxon>
        <taxon>Mormyridae</taxon>
        <taxon>Paramormyrops</taxon>
    </lineage>
</organism>
<dbReference type="SMART" id="SM01381">
    <property type="entry name" value="7TM_GPCR_Srsx"/>
    <property type="match status" value="1"/>
</dbReference>
<evidence type="ECO:0000256" key="1">
    <source>
        <dbReference type="ARBA" id="ARBA00004651"/>
    </source>
</evidence>
<feature type="transmembrane region" description="Helical" evidence="10">
    <location>
        <begin position="252"/>
        <end position="271"/>
    </location>
</feature>
<feature type="transmembrane region" description="Helical" evidence="10">
    <location>
        <begin position="217"/>
        <end position="240"/>
    </location>
</feature>
<evidence type="ECO:0000259" key="11">
    <source>
        <dbReference type="PROSITE" id="PS50262"/>
    </source>
</evidence>
<reference evidence="12" key="2">
    <citation type="submission" date="2025-09" db="UniProtKB">
        <authorList>
            <consortium name="Ensembl"/>
        </authorList>
    </citation>
    <scope>IDENTIFICATION</scope>
</reference>
<evidence type="ECO:0000256" key="4">
    <source>
        <dbReference type="ARBA" id="ARBA00022989"/>
    </source>
</evidence>
<dbReference type="Ensembl" id="ENSPKIT00000022577.1">
    <property type="protein sequence ID" value="ENSPKIP00000041542.1"/>
    <property type="gene ID" value="ENSPKIG00000018041.1"/>
</dbReference>
<evidence type="ECO:0000256" key="6">
    <source>
        <dbReference type="ARBA" id="ARBA00023136"/>
    </source>
</evidence>
<dbReference type="PRINTS" id="PR00237">
    <property type="entry name" value="GPCRRHODOPSN"/>
</dbReference>
<evidence type="ECO:0000256" key="9">
    <source>
        <dbReference type="RuleBase" id="RU000688"/>
    </source>
</evidence>
<dbReference type="Pfam" id="PF00001">
    <property type="entry name" value="7tm_1"/>
    <property type="match status" value="2"/>
</dbReference>
<evidence type="ECO:0000256" key="3">
    <source>
        <dbReference type="ARBA" id="ARBA00022692"/>
    </source>
</evidence>
<evidence type="ECO:0000256" key="5">
    <source>
        <dbReference type="ARBA" id="ARBA00023040"/>
    </source>
</evidence>
<dbReference type="InterPro" id="IPR017452">
    <property type="entry name" value="GPCR_Rhodpsn_7TM"/>
</dbReference>
<evidence type="ECO:0000313" key="13">
    <source>
        <dbReference type="Proteomes" id="UP000261540"/>
    </source>
</evidence>
<feature type="transmembrane region" description="Helical" evidence="10">
    <location>
        <begin position="146"/>
        <end position="167"/>
    </location>
</feature>
<protein>
    <recommendedName>
        <fullName evidence="11">G-protein coupled receptors family 1 profile domain-containing protein</fullName>
    </recommendedName>
</protein>
<dbReference type="SUPFAM" id="SSF81321">
    <property type="entry name" value="Family A G protein-coupled receptor-like"/>
    <property type="match status" value="1"/>
</dbReference>
<dbReference type="GO" id="GO:0004930">
    <property type="term" value="F:G protein-coupled receptor activity"/>
    <property type="evidence" value="ECO:0007669"/>
    <property type="project" value="UniProtKB-KW"/>
</dbReference>
<feature type="transmembrane region" description="Helical" evidence="10">
    <location>
        <begin position="179"/>
        <end position="197"/>
    </location>
</feature>
<proteinExistence type="inferred from homology"/>
<sequence>KDFITSNHHALSRNYFRNCTMRYHESAGVKSCLLLLLLPIVTFATLGNLLTVVSVTYYRYLRTPTNIFIVSLAMADLLVAVLVMPFSLVRTVDHWMFGKSVCIAHSLLDVAFCTSSIFSLSCIALDRYLAVCDPLRYSTRMSRRKISCLLLLSWFVPIGVSVPIVTLGQVADERAGGHGPTKCVLVMTAPFAVLKQVRQINTPDSTTRRERKAAKTLGIILGAYLLCWLPFFIANLAHPLLGYSINSWVMELVLWLGYANSALNPILYAFFNAAFRHAFANILGCRRCVPGPQDGRLTPPNRSRHMGSEMVTVSDESLKLFFFLFLWGKRNGTKSSRKILGK</sequence>
<feature type="transmembrane region" description="Helical" evidence="10">
    <location>
        <begin position="33"/>
        <end position="55"/>
    </location>
</feature>
<keyword evidence="7 9" id="KW-0675">Receptor</keyword>
<feature type="transmembrane region" description="Helical" evidence="10">
    <location>
        <begin position="67"/>
        <end position="88"/>
    </location>
</feature>
<keyword evidence="5 9" id="KW-0297">G-protein coupled receptor</keyword>
<dbReference type="AlphaFoldDB" id="A0A3B3TE40"/>
<dbReference type="GeneTree" id="ENSGT00950000182934"/>
<keyword evidence="2" id="KW-1003">Cell membrane</keyword>
<evidence type="ECO:0000256" key="2">
    <source>
        <dbReference type="ARBA" id="ARBA00022475"/>
    </source>
</evidence>
<evidence type="ECO:0000313" key="12">
    <source>
        <dbReference type="Ensembl" id="ENSPKIP00000041542.1"/>
    </source>
</evidence>
<feature type="domain" description="G-protein coupled receptors family 1 profile" evidence="11">
    <location>
        <begin position="47"/>
        <end position="268"/>
    </location>
</feature>
<dbReference type="STRING" id="1676925.ENSPKIP00000041542"/>
<dbReference type="GO" id="GO:0043410">
    <property type="term" value="P:positive regulation of MAPK cascade"/>
    <property type="evidence" value="ECO:0007669"/>
    <property type="project" value="TreeGrafter"/>
</dbReference>
<name>A0A3B3TE40_9TELE</name>
<comment type="subcellular location">
    <subcellularLocation>
        <location evidence="1">Cell membrane</location>
        <topology evidence="1">Multi-pass membrane protein</topology>
    </subcellularLocation>
</comment>
<keyword evidence="3 9" id="KW-0812">Transmembrane</keyword>
<keyword evidence="6 10" id="KW-0472">Membrane</keyword>
<feature type="transmembrane region" description="Helical" evidence="10">
    <location>
        <begin position="103"/>
        <end position="125"/>
    </location>
</feature>
<dbReference type="PROSITE" id="PS50262">
    <property type="entry name" value="G_PROTEIN_RECEP_F1_2"/>
    <property type="match status" value="1"/>
</dbReference>
<dbReference type="GO" id="GO:0005886">
    <property type="term" value="C:plasma membrane"/>
    <property type="evidence" value="ECO:0007669"/>
    <property type="project" value="UniProtKB-SubCell"/>
</dbReference>
<dbReference type="GO" id="GO:0071880">
    <property type="term" value="P:adenylate cyclase-activating adrenergic receptor signaling pathway"/>
    <property type="evidence" value="ECO:0007669"/>
    <property type="project" value="TreeGrafter"/>
</dbReference>
<dbReference type="Gene3D" id="1.20.1070.10">
    <property type="entry name" value="Rhodopsin 7-helix transmembrane proteins"/>
    <property type="match status" value="2"/>
</dbReference>
<evidence type="ECO:0000256" key="8">
    <source>
        <dbReference type="ARBA" id="ARBA00023224"/>
    </source>
</evidence>
<evidence type="ECO:0000256" key="10">
    <source>
        <dbReference type="SAM" id="Phobius"/>
    </source>
</evidence>
<dbReference type="Proteomes" id="UP000261540">
    <property type="component" value="Unplaced"/>
</dbReference>
<reference evidence="12" key="1">
    <citation type="submission" date="2025-08" db="UniProtKB">
        <authorList>
            <consortium name="Ensembl"/>
        </authorList>
    </citation>
    <scope>IDENTIFICATION</scope>
</reference>
<comment type="similarity">
    <text evidence="9">Belongs to the G-protein coupled receptor 1 family.</text>
</comment>
<keyword evidence="8 9" id="KW-0807">Transducer</keyword>
<evidence type="ECO:0000256" key="7">
    <source>
        <dbReference type="ARBA" id="ARBA00023170"/>
    </source>
</evidence>
<dbReference type="InterPro" id="IPR000276">
    <property type="entry name" value="GPCR_Rhodpsn"/>
</dbReference>
<accession>A0A3B3TE40</accession>
<dbReference type="PANTHER" id="PTHR24248">
    <property type="entry name" value="ADRENERGIC RECEPTOR-RELATED G-PROTEIN COUPLED RECEPTOR"/>
    <property type="match status" value="1"/>
</dbReference>
<dbReference type="PROSITE" id="PS00237">
    <property type="entry name" value="G_PROTEIN_RECEP_F1_1"/>
    <property type="match status" value="1"/>
</dbReference>
<keyword evidence="4 10" id="KW-1133">Transmembrane helix</keyword>
<dbReference type="PANTHER" id="PTHR24248:SF66">
    <property type="entry name" value="OCTOPAMINE RECEPTOR BETA-3R"/>
    <property type="match status" value="1"/>
</dbReference>